<comment type="similarity">
    <text evidence="2">Belongs to the thioredoxin family. DsbE subfamily.</text>
</comment>
<name>A0A6J4UAC0_9SPHN</name>
<keyword evidence="4" id="KW-1015">Disulfide bond</keyword>
<dbReference type="InterPro" id="IPR004799">
    <property type="entry name" value="Periplasmic_diS_OxRdtase_DsbE"/>
</dbReference>
<keyword evidence="3" id="KW-0201">Cytochrome c-type biogenesis</keyword>
<dbReference type="SUPFAM" id="SSF52833">
    <property type="entry name" value="Thioredoxin-like"/>
    <property type="match status" value="1"/>
</dbReference>
<organism evidence="7">
    <name type="scientific">uncultured Sphingosinicella sp</name>
    <dbReference type="NCBI Taxonomy" id="478748"/>
    <lineage>
        <taxon>Bacteria</taxon>
        <taxon>Pseudomonadati</taxon>
        <taxon>Pseudomonadota</taxon>
        <taxon>Alphaproteobacteria</taxon>
        <taxon>Sphingomonadales</taxon>
        <taxon>Sphingosinicellaceae</taxon>
        <taxon>Sphingosinicella</taxon>
        <taxon>environmental samples</taxon>
    </lineage>
</organism>
<dbReference type="NCBIfam" id="TIGR00385">
    <property type="entry name" value="dsbE"/>
    <property type="match status" value="1"/>
</dbReference>
<dbReference type="EMBL" id="CADCWD010000073">
    <property type="protein sequence ID" value="CAA9542370.1"/>
    <property type="molecule type" value="Genomic_DNA"/>
</dbReference>
<dbReference type="Gene3D" id="3.40.30.10">
    <property type="entry name" value="Glutaredoxin"/>
    <property type="match status" value="1"/>
</dbReference>
<evidence type="ECO:0000313" key="7">
    <source>
        <dbReference type="EMBL" id="CAA9542370.1"/>
    </source>
</evidence>
<keyword evidence="5" id="KW-0676">Redox-active center</keyword>
<comment type="subcellular location">
    <subcellularLocation>
        <location evidence="1">Cell envelope</location>
    </subcellularLocation>
</comment>
<dbReference type="InterPro" id="IPR013766">
    <property type="entry name" value="Thioredoxin_domain"/>
</dbReference>
<feature type="domain" description="Thioredoxin" evidence="6">
    <location>
        <begin position="35"/>
        <end position="173"/>
    </location>
</feature>
<evidence type="ECO:0000259" key="6">
    <source>
        <dbReference type="PROSITE" id="PS51352"/>
    </source>
</evidence>
<dbReference type="GO" id="GO:0015036">
    <property type="term" value="F:disulfide oxidoreductase activity"/>
    <property type="evidence" value="ECO:0007669"/>
    <property type="project" value="InterPro"/>
</dbReference>
<accession>A0A6J4UAC0</accession>
<gene>
    <name evidence="7" type="ORF">AVDCRST_MAG23-2213</name>
</gene>
<dbReference type="PANTHER" id="PTHR42852">
    <property type="entry name" value="THIOL:DISULFIDE INTERCHANGE PROTEIN DSBE"/>
    <property type="match status" value="1"/>
</dbReference>
<dbReference type="InterPro" id="IPR036249">
    <property type="entry name" value="Thioredoxin-like_sf"/>
</dbReference>
<evidence type="ECO:0000256" key="1">
    <source>
        <dbReference type="ARBA" id="ARBA00004196"/>
    </source>
</evidence>
<dbReference type="GO" id="GO:0017004">
    <property type="term" value="P:cytochrome complex assembly"/>
    <property type="evidence" value="ECO:0007669"/>
    <property type="project" value="UniProtKB-KW"/>
</dbReference>
<evidence type="ECO:0000256" key="2">
    <source>
        <dbReference type="ARBA" id="ARBA00007758"/>
    </source>
</evidence>
<dbReference type="InterPro" id="IPR013740">
    <property type="entry name" value="Redoxin"/>
</dbReference>
<dbReference type="PROSITE" id="PS51352">
    <property type="entry name" value="THIOREDOXIN_2"/>
    <property type="match status" value="1"/>
</dbReference>
<sequence>MKRLILWAPLALFLIFMITVAVGLYAPADRKITSRLIGKPVPEFALEPAVASHPTLSSADLKRGEPRLVNLFASWCVPCIAEAPQLLELKRRGIPIDAIAIRDRPQDVAAFLAKWGDPYQRIASDPNTQVQIALGSSGVPETFVVDGRGVIRYQHIGDIRPEQVPEIVRAYEAAR</sequence>
<reference evidence="7" key="1">
    <citation type="submission" date="2020-02" db="EMBL/GenBank/DDBJ databases">
        <authorList>
            <person name="Meier V. D."/>
        </authorList>
    </citation>
    <scope>NUCLEOTIDE SEQUENCE</scope>
    <source>
        <strain evidence="7">AVDCRST_MAG23</strain>
    </source>
</reference>
<dbReference type="CDD" id="cd03010">
    <property type="entry name" value="TlpA_like_DsbE"/>
    <property type="match status" value="1"/>
</dbReference>
<dbReference type="InterPro" id="IPR050553">
    <property type="entry name" value="Thioredoxin_ResA/DsbE_sf"/>
</dbReference>
<evidence type="ECO:0000256" key="4">
    <source>
        <dbReference type="ARBA" id="ARBA00023157"/>
    </source>
</evidence>
<protein>
    <submittedName>
        <fullName evidence="7">Cytochrome c-type biogenesis protein CcmG/DsbE, thiol:disulfide oxidoreductase</fullName>
    </submittedName>
</protein>
<proteinExistence type="inferred from homology"/>
<dbReference type="AlphaFoldDB" id="A0A6J4UAC0"/>
<dbReference type="GO" id="GO:0030288">
    <property type="term" value="C:outer membrane-bounded periplasmic space"/>
    <property type="evidence" value="ECO:0007669"/>
    <property type="project" value="InterPro"/>
</dbReference>
<dbReference type="PANTHER" id="PTHR42852:SF6">
    <property type="entry name" value="THIOL:DISULFIDE INTERCHANGE PROTEIN DSBE"/>
    <property type="match status" value="1"/>
</dbReference>
<dbReference type="Pfam" id="PF08534">
    <property type="entry name" value="Redoxin"/>
    <property type="match status" value="1"/>
</dbReference>
<evidence type="ECO:0000256" key="5">
    <source>
        <dbReference type="ARBA" id="ARBA00023284"/>
    </source>
</evidence>
<evidence type="ECO:0000256" key="3">
    <source>
        <dbReference type="ARBA" id="ARBA00022748"/>
    </source>
</evidence>